<dbReference type="eggNOG" id="COG0531">
    <property type="taxonomic scope" value="Bacteria"/>
</dbReference>
<feature type="transmembrane region" description="Helical" evidence="6">
    <location>
        <begin position="311"/>
        <end position="335"/>
    </location>
</feature>
<keyword evidence="4 6" id="KW-1133">Transmembrane helix</keyword>
<feature type="transmembrane region" description="Helical" evidence="6">
    <location>
        <begin position="185"/>
        <end position="207"/>
    </location>
</feature>
<feature type="transmembrane region" description="Helical" evidence="6">
    <location>
        <begin position="366"/>
        <end position="384"/>
    </location>
</feature>
<accession>Q01WR2</accession>
<dbReference type="Gene3D" id="1.20.1740.10">
    <property type="entry name" value="Amino acid/polyamine transporter I"/>
    <property type="match status" value="1"/>
</dbReference>
<evidence type="ECO:0000256" key="6">
    <source>
        <dbReference type="SAM" id="Phobius"/>
    </source>
</evidence>
<feature type="transmembrane region" description="Helical" evidence="6">
    <location>
        <begin position="390"/>
        <end position="409"/>
    </location>
</feature>
<feature type="transmembrane region" description="Helical" evidence="6">
    <location>
        <begin position="62"/>
        <end position="84"/>
    </location>
</feature>
<dbReference type="InterPro" id="IPR002293">
    <property type="entry name" value="AA/rel_permease1"/>
</dbReference>
<reference evidence="7" key="1">
    <citation type="submission" date="2006-10" db="EMBL/GenBank/DDBJ databases">
        <title>Complete sequence of Solibacter usitatus Ellin6076.</title>
        <authorList>
            <consortium name="US DOE Joint Genome Institute"/>
            <person name="Copeland A."/>
            <person name="Lucas S."/>
            <person name="Lapidus A."/>
            <person name="Barry K."/>
            <person name="Detter J.C."/>
            <person name="Glavina del Rio T."/>
            <person name="Hammon N."/>
            <person name="Israni S."/>
            <person name="Dalin E."/>
            <person name="Tice H."/>
            <person name="Pitluck S."/>
            <person name="Thompson L.S."/>
            <person name="Brettin T."/>
            <person name="Bruce D."/>
            <person name="Han C."/>
            <person name="Tapia R."/>
            <person name="Gilna P."/>
            <person name="Schmutz J."/>
            <person name="Larimer F."/>
            <person name="Land M."/>
            <person name="Hauser L."/>
            <person name="Kyrpides N."/>
            <person name="Mikhailova N."/>
            <person name="Janssen P.H."/>
            <person name="Kuske C.R."/>
            <person name="Richardson P."/>
        </authorList>
    </citation>
    <scope>NUCLEOTIDE SEQUENCE</scope>
    <source>
        <strain evidence="7">Ellin6076</strain>
    </source>
</reference>
<feature type="transmembrane region" description="Helical" evidence="6">
    <location>
        <begin position="267"/>
        <end position="291"/>
    </location>
</feature>
<keyword evidence="3 6" id="KW-0812">Transmembrane</keyword>
<keyword evidence="5 6" id="KW-0472">Membrane</keyword>
<gene>
    <name evidence="7" type="ordered locus">Acid_4944</name>
</gene>
<feature type="transmembrane region" description="Helical" evidence="6">
    <location>
        <begin position="105"/>
        <end position="129"/>
    </location>
</feature>
<dbReference type="HOGENOM" id="CLU_007946_15_7_0"/>
<dbReference type="OrthoDB" id="9762947at2"/>
<dbReference type="AlphaFoldDB" id="Q01WR2"/>
<feature type="transmembrane region" description="Helical" evidence="6">
    <location>
        <begin position="158"/>
        <end position="178"/>
    </location>
</feature>
<evidence type="ECO:0000256" key="4">
    <source>
        <dbReference type="ARBA" id="ARBA00022989"/>
    </source>
</evidence>
<organism evidence="7">
    <name type="scientific">Solibacter usitatus (strain Ellin6076)</name>
    <dbReference type="NCBI Taxonomy" id="234267"/>
    <lineage>
        <taxon>Bacteria</taxon>
        <taxon>Pseudomonadati</taxon>
        <taxon>Acidobacteriota</taxon>
        <taxon>Terriglobia</taxon>
        <taxon>Bryobacterales</taxon>
        <taxon>Solibacteraceae</taxon>
        <taxon>Candidatus Solibacter</taxon>
    </lineage>
</organism>
<dbReference type="InParanoid" id="Q01WR2"/>
<dbReference type="STRING" id="234267.Acid_4944"/>
<proteinExistence type="predicted"/>
<sequence>MSSQLFGTKSLSRIIAESEGGEHHLKKTLGPVNLVALGIGAIIGAGLFSLTGIAAADNAGPAVVLSFIVAAIGCAFAGMCYSEFSTMIPIAGSAYTYAYATMGELLAWIIGWDLVLEYAVGAATVSVSWSSYVVKLLQSFSIELPSSFIHCPWDEVPGIINLPAVLIVCAISILLMIGISESAKVNAVIVVVKVAIVIVVIAVGYSYIKPENYTPFIPPNTGTFGEFGFSGVMRAAAVIFFAYIGFDAVSTAAQEAKKPQRDMPIGIIGSLIVCTILYILFARVLTGMVNYKTFHGDASPVATVIHLFPSVALQTTIVIGIIAGYTSVILVMLLGQSRVFFSMSKDGLLPAVFSDIHPKFQTPWRCNMIFMVFVSLFSGFLPIAKLGHMTSIGTLLAFVIVCIGIIWMRKTNPNAPRPYRTPFVPVVPILGVLVCFAMMASLGAETWIRLFVWLAIGLVIYFTYGVKNSHLRKAPLNKR</sequence>
<evidence type="ECO:0000313" key="7">
    <source>
        <dbReference type="EMBL" id="ABJ85903.1"/>
    </source>
</evidence>
<evidence type="ECO:0000256" key="1">
    <source>
        <dbReference type="ARBA" id="ARBA00004141"/>
    </source>
</evidence>
<dbReference type="PIRSF" id="PIRSF006060">
    <property type="entry name" value="AA_transporter"/>
    <property type="match status" value="1"/>
</dbReference>
<dbReference type="KEGG" id="sus:Acid_4944"/>
<feature type="transmembrane region" description="Helical" evidence="6">
    <location>
        <begin position="34"/>
        <end position="56"/>
    </location>
</feature>
<comment type="subcellular location">
    <subcellularLocation>
        <location evidence="1">Membrane</location>
        <topology evidence="1">Multi-pass membrane protein</topology>
    </subcellularLocation>
</comment>
<evidence type="ECO:0000256" key="5">
    <source>
        <dbReference type="ARBA" id="ARBA00023136"/>
    </source>
</evidence>
<dbReference type="FunCoup" id="Q01WR2">
    <property type="interactions" value="189"/>
</dbReference>
<dbReference type="EMBL" id="CP000473">
    <property type="protein sequence ID" value="ABJ85903.1"/>
    <property type="molecule type" value="Genomic_DNA"/>
</dbReference>
<dbReference type="PANTHER" id="PTHR43243">
    <property type="entry name" value="INNER MEMBRANE TRANSPORTER YGJI-RELATED"/>
    <property type="match status" value="1"/>
</dbReference>
<keyword evidence="2" id="KW-0813">Transport</keyword>
<protein>
    <submittedName>
        <fullName evidence="7">Amino acid permease-associated region</fullName>
    </submittedName>
</protein>
<dbReference type="Pfam" id="PF13520">
    <property type="entry name" value="AA_permease_2"/>
    <property type="match status" value="1"/>
</dbReference>
<name>Q01WR2_SOLUE</name>
<feature type="transmembrane region" description="Helical" evidence="6">
    <location>
        <begin position="227"/>
        <end position="246"/>
    </location>
</feature>
<evidence type="ECO:0000256" key="3">
    <source>
        <dbReference type="ARBA" id="ARBA00022692"/>
    </source>
</evidence>
<dbReference type="GO" id="GO:0016020">
    <property type="term" value="C:membrane"/>
    <property type="evidence" value="ECO:0007669"/>
    <property type="project" value="UniProtKB-SubCell"/>
</dbReference>
<dbReference type="PANTHER" id="PTHR43243:SF4">
    <property type="entry name" value="CATIONIC AMINO ACID TRANSPORTER 4"/>
    <property type="match status" value="1"/>
</dbReference>
<dbReference type="GO" id="GO:0015171">
    <property type="term" value="F:amino acid transmembrane transporter activity"/>
    <property type="evidence" value="ECO:0007669"/>
    <property type="project" value="TreeGrafter"/>
</dbReference>
<feature type="transmembrane region" description="Helical" evidence="6">
    <location>
        <begin position="421"/>
        <end position="440"/>
    </location>
</feature>
<feature type="transmembrane region" description="Helical" evidence="6">
    <location>
        <begin position="446"/>
        <end position="464"/>
    </location>
</feature>
<evidence type="ECO:0000256" key="2">
    <source>
        <dbReference type="ARBA" id="ARBA00022448"/>
    </source>
</evidence>